<dbReference type="AlphaFoldDB" id="A0A410S4T7"/>
<organism evidence="2 3">
    <name type="scientific">Corallococcus coralloides</name>
    <name type="common">Myxococcus coralloides</name>
    <dbReference type="NCBI Taxonomy" id="184914"/>
    <lineage>
        <taxon>Bacteria</taxon>
        <taxon>Pseudomonadati</taxon>
        <taxon>Myxococcota</taxon>
        <taxon>Myxococcia</taxon>
        <taxon>Myxococcales</taxon>
        <taxon>Cystobacterineae</taxon>
        <taxon>Myxococcaceae</taxon>
        <taxon>Corallococcus</taxon>
    </lineage>
</organism>
<reference evidence="2 3" key="1">
    <citation type="submission" date="2018-12" db="EMBL/GenBank/DDBJ databases">
        <title>Complete Genome Sequence of the Corallopyronin A producing Myxobacterium Corallococcus coralloides B035.</title>
        <authorList>
            <person name="Bouhired S.M."/>
            <person name="Rupp O."/>
            <person name="Blom J."/>
            <person name="Schaeberle T.F."/>
            <person name="Kehraus S."/>
            <person name="Schiefer A."/>
            <person name="Pfarr K."/>
            <person name="Goesmann A."/>
            <person name="Hoerauf A."/>
            <person name="Koenig G.M."/>
        </authorList>
    </citation>
    <scope>NUCLEOTIDE SEQUENCE [LARGE SCALE GENOMIC DNA]</scope>
    <source>
        <strain evidence="2 3">B035</strain>
    </source>
</reference>
<dbReference type="EMBL" id="CP034669">
    <property type="protein sequence ID" value="QAT89144.1"/>
    <property type="molecule type" value="Genomic_DNA"/>
</dbReference>
<dbReference type="Pfam" id="PF09346">
    <property type="entry name" value="SMI1_KNR4"/>
    <property type="match status" value="1"/>
</dbReference>
<dbReference type="SMART" id="SM00860">
    <property type="entry name" value="SMI1_KNR4"/>
    <property type="match status" value="1"/>
</dbReference>
<dbReference type="Gene3D" id="3.40.1580.10">
    <property type="entry name" value="SMI1/KNR4-like"/>
    <property type="match status" value="1"/>
</dbReference>
<dbReference type="InterPro" id="IPR018958">
    <property type="entry name" value="Knr4/Smi1-like_dom"/>
</dbReference>
<evidence type="ECO:0000313" key="2">
    <source>
        <dbReference type="EMBL" id="QAT89144.1"/>
    </source>
</evidence>
<name>A0A410S4T7_CORCK</name>
<sequence length="157" mass="18120">MPTMTELLEEVSRHHFPNPPATPAQLEAFEARMGWRLDPDMRAFYLHCDGAKLFDRIDPDFHFLPLAMIRRARTVMLQDDSDKSGPASWYVACALQDSNYILVDVGQQTGGRYPIIDGYREAFPDPCYCTRIANSFSEFLAGALHSERRWFWLREEG</sequence>
<feature type="domain" description="Knr4/Smi1-like" evidence="1">
    <location>
        <begin position="20"/>
        <end position="142"/>
    </location>
</feature>
<proteinExistence type="predicted"/>
<dbReference type="InterPro" id="IPR037883">
    <property type="entry name" value="Knr4/Smi1-like_sf"/>
</dbReference>
<protein>
    <submittedName>
        <fullName evidence="2">Antitoxin YokJ</fullName>
    </submittedName>
</protein>
<gene>
    <name evidence="2" type="primary">yokJ_2</name>
    <name evidence="2" type="ORF">EJ065_7629</name>
</gene>
<evidence type="ECO:0000259" key="1">
    <source>
        <dbReference type="SMART" id="SM00860"/>
    </source>
</evidence>
<dbReference type="SUPFAM" id="SSF160631">
    <property type="entry name" value="SMI1/KNR4-like"/>
    <property type="match status" value="1"/>
</dbReference>
<accession>A0A410S4T7</accession>
<dbReference type="Proteomes" id="UP000288758">
    <property type="component" value="Chromosome"/>
</dbReference>
<evidence type="ECO:0000313" key="3">
    <source>
        <dbReference type="Proteomes" id="UP000288758"/>
    </source>
</evidence>